<dbReference type="EMBL" id="ML179346">
    <property type="protein sequence ID" value="THU90066.1"/>
    <property type="molecule type" value="Genomic_DNA"/>
</dbReference>
<proteinExistence type="predicted"/>
<name>A0A4S8LLC6_DENBC</name>
<dbReference type="Proteomes" id="UP000297245">
    <property type="component" value="Unassembled WGS sequence"/>
</dbReference>
<accession>A0A4S8LLC6</accession>
<reference evidence="1 2" key="1">
    <citation type="journal article" date="2019" name="Nat. Ecol. Evol.">
        <title>Megaphylogeny resolves global patterns of mushroom evolution.</title>
        <authorList>
            <person name="Varga T."/>
            <person name="Krizsan K."/>
            <person name="Foldi C."/>
            <person name="Dima B."/>
            <person name="Sanchez-Garcia M."/>
            <person name="Sanchez-Ramirez S."/>
            <person name="Szollosi G.J."/>
            <person name="Szarkandi J.G."/>
            <person name="Papp V."/>
            <person name="Albert L."/>
            <person name="Andreopoulos W."/>
            <person name="Angelini C."/>
            <person name="Antonin V."/>
            <person name="Barry K.W."/>
            <person name="Bougher N.L."/>
            <person name="Buchanan P."/>
            <person name="Buyck B."/>
            <person name="Bense V."/>
            <person name="Catcheside P."/>
            <person name="Chovatia M."/>
            <person name="Cooper J."/>
            <person name="Damon W."/>
            <person name="Desjardin D."/>
            <person name="Finy P."/>
            <person name="Geml J."/>
            <person name="Haridas S."/>
            <person name="Hughes K."/>
            <person name="Justo A."/>
            <person name="Karasinski D."/>
            <person name="Kautmanova I."/>
            <person name="Kiss B."/>
            <person name="Kocsube S."/>
            <person name="Kotiranta H."/>
            <person name="LaButti K.M."/>
            <person name="Lechner B.E."/>
            <person name="Liimatainen K."/>
            <person name="Lipzen A."/>
            <person name="Lukacs Z."/>
            <person name="Mihaltcheva S."/>
            <person name="Morgado L.N."/>
            <person name="Niskanen T."/>
            <person name="Noordeloos M.E."/>
            <person name="Ohm R.A."/>
            <person name="Ortiz-Santana B."/>
            <person name="Ovrebo C."/>
            <person name="Racz N."/>
            <person name="Riley R."/>
            <person name="Savchenko A."/>
            <person name="Shiryaev A."/>
            <person name="Soop K."/>
            <person name="Spirin V."/>
            <person name="Szebenyi C."/>
            <person name="Tomsovsky M."/>
            <person name="Tulloss R.E."/>
            <person name="Uehling J."/>
            <person name="Grigoriev I.V."/>
            <person name="Vagvolgyi C."/>
            <person name="Papp T."/>
            <person name="Martin F.M."/>
            <person name="Miettinen O."/>
            <person name="Hibbett D.S."/>
            <person name="Nagy L.G."/>
        </authorList>
    </citation>
    <scope>NUCLEOTIDE SEQUENCE [LARGE SCALE GENOMIC DNA]</scope>
    <source>
        <strain evidence="1 2">CBS 962.96</strain>
    </source>
</reference>
<protein>
    <submittedName>
        <fullName evidence="1">Uncharacterized protein</fullName>
    </submittedName>
</protein>
<evidence type="ECO:0000313" key="2">
    <source>
        <dbReference type="Proteomes" id="UP000297245"/>
    </source>
</evidence>
<dbReference type="AlphaFoldDB" id="A0A4S8LLC6"/>
<gene>
    <name evidence="1" type="ORF">K435DRAFT_275494</name>
</gene>
<organism evidence="1 2">
    <name type="scientific">Dendrothele bispora (strain CBS 962.96)</name>
    <dbReference type="NCBI Taxonomy" id="1314807"/>
    <lineage>
        <taxon>Eukaryota</taxon>
        <taxon>Fungi</taxon>
        <taxon>Dikarya</taxon>
        <taxon>Basidiomycota</taxon>
        <taxon>Agaricomycotina</taxon>
        <taxon>Agaricomycetes</taxon>
        <taxon>Agaricomycetidae</taxon>
        <taxon>Agaricales</taxon>
        <taxon>Agaricales incertae sedis</taxon>
        <taxon>Dendrothele</taxon>
    </lineage>
</organism>
<keyword evidence="2" id="KW-1185">Reference proteome</keyword>
<sequence>MLLMQPSHTQFTPSTIHRCSYRVFTPCFIPCPVNPLAFIHLDPWHIILYSPDSPLTLDLDPQYHLSVGRPRP</sequence>
<evidence type="ECO:0000313" key="1">
    <source>
        <dbReference type="EMBL" id="THU90066.1"/>
    </source>
</evidence>